<dbReference type="InParanoid" id="A0A316VW93"/>
<dbReference type="GO" id="GO:0003735">
    <property type="term" value="F:structural constituent of ribosome"/>
    <property type="evidence" value="ECO:0007669"/>
    <property type="project" value="InterPro"/>
</dbReference>
<dbReference type="InterPro" id="IPR021757">
    <property type="entry name" value="Ribosomal_mL46_N"/>
</dbReference>
<dbReference type="EMBL" id="KZ819413">
    <property type="protein sequence ID" value="PWN40581.1"/>
    <property type="molecule type" value="Genomic_DNA"/>
</dbReference>
<dbReference type="STRING" id="1522189.A0A316VW93"/>
<feature type="compositionally biased region" description="Low complexity" evidence="1">
    <location>
        <begin position="20"/>
        <end position="33"/>
    </location>
</feature>
<feature type="domain" description="Large ribosomal subunit protein mL46 N-terminal" evidence="2">
    <location>
        <begin position="92"/>
        <end position="198"/>
    </location>
</feature>
<feature type="region of interest" description="Disordered" evidence="1">
    <location>
        <begin position="159"/>
        <end position="183"/>
    </location>
</feature>
<evidence type="ECO:0000259" key="2">
    <source>
        <dbReference type="Pfam" id="PF11788"/>
    </source>
</evidence>
<dbReference type="InterPro" id="IPR040008">
    <property type="entry name" value="Ribosomal_mL46"/>
</dbReference>
<protein>
    <recommendedName>
        <fullName evidence="2">Large ribosomal subunit protein mL46 N-terminal domain-containing protein</fullName>
    </recommendedName>
</protein>
<dbReference type="Pfam" id="PF11788">
    <property type="entry name" value="MRP-L46"/>
    <property type="match status" value="1"/>
</dbReference>
<dbReference type="RefSeq" id="XP_025367741.1">
    <property type="nucleotide sequence ID" value="XM_025514512.1"/>
</dbReference>
<dbReference type="PANTHER" id="PTHR13124">
    <property type="entry name" value="39S RIBOSOMAL PROTEIN L46, MITOCHONDRIAL PRECURSOR-RELATED"/>
    <property type="match status" value="1"/>
</dbReference>
<dbReference type="FunCoup" id="A0A316VW93">
    <property type="interactions" value="53"/>
</dbReference>
<feature type="region of interest" description="Disordered" evidence="1">
    <location>
        <begin position="1"/>
        <end position="87"/>
    </location>
</feature>
<evidence type="ECO:0000313" key="3">
    <source>
        <dbReference type="EMBL" id="PWN40581.1"/>
    </source>
</evidence>
<reference evidence="3 4" key="1">
    <citation type="journal article" date="2018" name="Mol. Biol. Evol.">
        <title>Broad Genomic Sampling Reveals a Smut Pathogenic Ancestry of the Fungal Clade Ustilaginomycotina.</title>
        <authorList>
            <person name="Kijpornyongpan T."/>
            <person name="Mondo S.J."/>
            <person name="Barry K."/>
            <person name="Sandor L."/>
            <person name="Lee J."/>
            <person name="Lipzen A."/>
            <person name="Pangilinan J."/>
            <person name="LaButti K."/>
            <person name="Hainaut M."/>
            <person name="Henrissat B."/>
            <person name="Grigoriev I.V."/>
            <person name="Spatafora J.W."/>
            <person name="Aime M.C."/>
        </authorList>
    </citation>
    <scope>NUCLEOTIDE SEQUENCE [LARGE SCALE GENOMIC DNA]</scope>
    <source>
        <strain evidence="3 4">MCA 4658</strain>
    </source>
</reference>
<keyword evidence="4" id="KW-1185">Reference proteome</keyword>
<proteinExistence type="predicted"/>
<evidence type="ECO:0000256" key="1">
    <source>
        <dbReference type="SAM" id="MobiDB-lite"/>
    </source>
</evidence>
<organism evidence="3 4">
    <name type="scientific">Ceraceosorus guamensis</name>
    <dbReference type="NCBI Taxonomy" id="1522189"/>
    <lineage>
        <taxon>Eukaryota</taxon>
        <taxon>Fungi</taxon>
        <taxon>Dikarya</taxon>
        <taxon>Basidiomycota</taxon>
        <taxon>Ustilaginomycotina</taxon>
        <taxon>Exobasidiomycetes</taxon>
        <taxon>Ceraceosorales</taxon>
        <taxon>Ceraceosoraceae</taxon>
        <taxon>Ceraceosorus</taxon>
    </lineage>
</organism>
<feature type="compositionally biased region" description="Low complexity" evidence="1">
    <location>
        <begin position="1"/>
        <end position="12"/>
    </location>
</feature>
<dbReference type="GO" id="GO:0005762">
    <property type="term" value="C:mitochondrial large ribosomal subunit"/>
    <property type="evidence" value="ECO:0007669"/>
    <property type="project" value="TreeGrafter"/>
</dbReference>
<sequence>MSASAGTSASAALVRMSGVRTARSSSAARPSSSYRLCAFSTSSKSSNVSPNSPENTASAAEEASLRTSSVNTTASGPDESKVQSSLPKGKGKISAALLLARSPVILRQPSPLESAYFQYNQKLSAALEQPFVKDFYFKKGSAAEQKFEADQAERRQILSGQKTSSRADLENDTAPVQVGGTEAEAELYTTQPRRTKADVEGVTATLDRRLERTLYLVLKEGSSWRLPSKLLDDGESLHAAAPKPVHAALGKNLDMWLASHLPVAVLPSDTPATIDDDATYILRAQLIAGAASPKTNTSGYAWLTREEMQNALSPSQGANKDDVSHWQGIQDLLNE</sequence>
<feature type="compositionally biased region" description="Polar residues" evidence="1">
    <location>
        <begin position="65"/>
        <end position="75"/>
    </location>
</feature>
<gene>
    <name evidence="3" type="ORF">IE81DRAFT_325453</name>
</gene>
<dbReference type="PANTHER" id="PTHR13124:SF12">
    <property type="entry name" value="LARGE RIBOSOMAL SUBUNIT PROTEIN ML46"/>
    <property type="match status" value="1"/>
</dbReference>
<feature type="compositionally biased region" description="Low complexity" evidence="1">
    <location>
        <begin position="40"/>
        <end position="53"/>
    </location>
</feature>
<accession>A0A316VW93</accession>
<dbReference type="GeneID" id="37036382"/>
<dbReference type="Proteomes" id="UP000245783">
    <property type="component" value="Unassembled WGS sequence"/>
</dbReference>
<dbReference type="AlphaFoldDB" id="A0A316VW93"/>
<evidence type="ECO:0000313" key="4">
    <source>
        <dbReference type="Proteomes" id="UP000245783"/>
    </source>
</evidence>
<name>A0A316VW93_9BASI</name>
<dbReference type="Gene3D" id="3.90.79.10">
    <property type="entry name" value="Nucleoside Triphosphate Pyrophosphohydrolase"/>
    <property type="match status" value="1"/>
</dbReference>
<dbReference type="OrthoDB" id="414075at2759"/>